<dbReference type="SUPFAM" id="SSF57667">
    <property type="entry name" value="beta-beta-alpha zinc fingers"/>
    <property type="match status" value="1"/>
</dbReference>
<keyword evidence="1" id="KW-0479">Metal-binding</keyword>
<evidence type="ECO:0000313" key="4">
    <source>
        <dbReference type="Proteomes" id="UP001153620"/>
    </source>
</evidence>
<evidence type="ECO:0000313" key="3">
    <source>
        <dbReference type="EMBL" id="CAG9801402.1"/>
    </source>
</evidence>
<reference evidence="3" key="1">
    <citation type="submission" date="2022-01" db="EMBL/GenBank/DDBJ databases">
        <authorList>
            <person name="King R."/>
        </authorList>
    </citation>
    <scope>NUCLEOTIDE SEQUENCE</scope>
</reference>
<accession>A0A9N9RQ05</accession>
<organism evidence="3 4">
    <name type="scientific">Chironomus riparius</name>
    <dbReference type="NCBI Taxonomy" id="315576"/>
    <lineage>
        <taxon>Eukaryota</taxon>
        <taxon>Metazoa</taxon>
        <taxon>Ecdysozoa</taxon>
        <taxon>Arthropoda</taxon>
        <taxon>Hexapoda</taxon>
        <taxon>Insecta</taxon>
        <taxon>Pterygota</taxon>
        <taxon>Neoptera</taxon>
        <taxon>Endopterygota</taxon>
        <taxon>Diptera</taxon>
        <taxon>Nematocera</taxon>
        <taxon>Chironomoidea</taxon>
        <taxon>Chironomidae</taxon>
        <taxon>Chironominae</taxon>
        <taxon>Chironomus</taxon>
    </lineage>
</organism>
<keyword evidence="4" id="KW-1185">Reference proteome</keyword>
<dbReference type="Gene3D" id="3.30.160.60">
    <property type="entry name" value="Classic Zinc Finger"/>
    <property type="match status" value="1"/>
</dbReference>
<dbReference type="Proteomes" id="UP001153620">
    <property type="component" value="Chromosome 1"/>
</dbReference>
<dbReference type="PROSITE" id="PS00028">
    <property type="entry name" value="ZINC_FINGER_C2H2_1"/>
    <property type="match status" value="1"/>
</dbReference>
<evidence type="ECO:0000259" key="2">
    <source>
        <dbReference type="PROSITE" id="PS50157"/>
    </source>
</evidence>
<dbReference type="AlphaFoldDB" id="A0A9N9RQ05"/>
<dbReference type="EMBL" id="OU895877">
    <property type="protein sequence ID" value="CAG9801402.1"/>
    <property type="molecule type" value="Genomic_DNA"/>
</dbReference>
<protein>
    <recommendedName>
        <fullName evidence="2">C2H2-type domain-containing protein</fullName>
    </recommendedName>
</protein>
<gene>
    <name evidence="3" type="ORF">CHIRRI_LOCUS4330</name>
</gene>
<dbReference type="GO" id="GO:0008270">
    <property type="term" value="F:zinc ion binding"/>
    <property type="evidence" value="ECO:0007669"/>
    <property type="project" value="UniProtKB-KW"/>
</dbReference>
<sequence length="211" mass="23864">MSLVFSIDNNCDNCSNNDKICKLAVAYRCSACNFINCMMCSKTHDNACDIFYKSNKDISIVSTSSLKSQKQKSEQKKRPSNIQDLEIGQKLLSISNSEELSSAPKKPKIMKRRCTISAGPVTVHHEKVDEILPPTFKCNTCDSDYKSKSSLARHMKTIKHAVKVKSLKGMALKLTKKNLLERTGIIWGSIFWNSYFLKIQEIYYSTGTNEE</sequence>
<feature type="domain" description="C2H2-type" evidence="2">
    <location>
        <begin position="136"/>
        <end position="165"/>
    </location>
</feature>
<dbReference type="InterPro" id="IPR036236">
    <property type="entry name" value="Znf_C2H2_sf"/>
</dbReference>
<keyword evidence="1" id="KW-0862">Zinc</keyword>
<proteinExistence type="predicted"/>
<keyword evidence="1" id="KW-0863">Zinc-finger</keyword>
<evidence type="ECO:0000256" key="1">
    <source>
        <dbReference type="PROSITE-ProRule" id="PRU00042"/>
    </source>
</evidence>
<dbReference type="InterPro" id="IPR013087">
    <property type="entry name" value="Znf_C2H2_type"/>
</dbReference>
<name>A0A9N9RQ05_9DIPT</name>
<dbReference type="PROSITE" id="PS50157">
    <property type="entry name" value="ZINC_FINGER_C2H2_2"/>
    <property type="match status" value="1"/>
</dbReference>
<reference evidence="3" key="2">
    <citation type="submission" date="2022-10" db="EMBL/GenBank/DDBJ databases">
        <authorList>
            <consortium name="ENA_rothamsted_submissions"/>
            <consortium name="culmorum"/>
            <person name="King R."/>
        </authorList>
    </citation>
    <scope>NUCLEOTIDE SEQUENCE</scope>
</reference>